<keyword evidence="4" id="KW-1185">Reference proteome</keyword>
<evidence type="ECO:0000313" key="3">
    <source>
        <dbReference type="EMBL" id="TKA83318.1"/>
    </source>
</evidence>
<feature type="compositionally biased region" description="Gly residues" evidence="1">
    <location>
        <begin position="792"/>
        <end position="804"/>
    </location>
</feature>
<feature type="region of interest" description="Disordered" evidence="1">
    <location>
        <begin position="779"/>
        <end position="817"/>
    </location>
</feature>
<feature type="signal peptide" evidence="2">
    <location>
        <begin position="1"/>
        <end position="15"/>
    </location>
</feature>
<accession>A0A4U0Y4A7</accession>
<feature type="compositionally biased region" description="Low complexity" evidence="1">
    <location>
        <begin position="1343"/>
        <end position="1354"/>
    </location>
</feature>
<protein>
    <submittedName>
        <fullName evidence="3">Uncharacterized protein</fullName>
    </submittedName>
</protein>
<keyword evidence="2" id="KW-0732">Signal</keyword>
<dbReference type="Proteomes" id="UP000309340">
    <property type="component" value="Unassembled WGS sequence"/>
</dbReference>
<name>A0A4U0Y4A7_9PEZI</name>
<dbReference type="EMBL" id="NAJQ01000011">
    <property type="protein sequence ID" value="TKA83318.1"/>
    <property type="molecule type" value="Genomic_DNA"/>
</dbReference>
<gene>
    <name evidence="3" type="ORF">B0A55_00636</name>
</gene>
<evidence type="ECO:0000256" key="2">
    <source>
        <dbReference type="SAM" id="SignalP"/>
    </source>
</evidence>
<feature type="compositionally biased region" description="Gly residues" evidence="1">
    <location>
        <begin position="719"/>
        <end position="732"/>
    </location>
</feature>
<feature type="region of interest" description="Disordered" evidence="1">
    <location>
        <begin position="1343"/>
        <end position="1370"/>
    </location>
</feature>
<organism evidence="3 4">
    <name type="scientific">Friedmanniomyces simplex</name>
    <dbReference type="NCBI Taxonomy" id="329884"/>
    <lineage>
        <taxon>Eukaryota</taxon>
        <taxon>Fungi</taxon>
        <taxon>Dikarya</taxon>
        <taxon>Ascomycota</taxon>
        <taxon>Pezizomycotina</taxon>
        <taxon>Dothideomycetes</taxon>
        <taxon>Dothideomycetidae</taxon>
        <taxon>Mycosphaerellales</taxon>
        <taxon>Teratosphaeriaceae</taxon>
        <taxon>Friedmanniomyces</taxon>
    </lineage>
</organism>
<dbReference type="STRING" id="329884.A0A4U0Y4A7"/>
<reference evidence="3 4" key="1">
    <citation type="submission" date="2017-03" db="EMBL/GenBank/DDBJ databases">
        <title>Genomes of endolithic fungi from Antarctica.</title>
        <authorList>
            <person name="Coleine C."/>
            <person name="Masonjones S."/>
            <person name="Stajich J.E."/>
        </authorList>
    </citation>
    <scope>NUCLEOTIDE SEQUENCE [LARGE SCALE GENOMIC DNA]</scope>
    <source>
        <strain evidence="3 4">CCFEE 5184</strain>
    </source>
</reference>
<feature type="region of interest" description="Disordered" evidence="1">
    <location>
        <begin position="591"/>
        <end position="741"/>
    </location>
</feature>
<sequence length="1398" mass="135317">MLARSLLLWAVTAEALEYTGTTSSAYNVTNQTLSLSNSYSRATNSPSSSSDGSNTGYGAYIASGLGLTANSESSTSLAISSTSSATIEYTTSLSSATSSVSSSATGYSFSLQDAGYSSTSNASAFQSTGGLESSNTTDANQTSTYFATETVHATSIIYATHTDTASHHGAFSSPSQGVLGSGLNYGNSSGSLGSVTGATGTGPVTSKPSSLFTVPANGSGFQWDWACNHELMLYAYWRSNSFSNTTYSTTFWATNYSASTTTLCDGNNRIIGNVTPTASYQYSTQTFEYILYTGTPPSCSIPQAACSSMQMEYNSAWSVYTIEESAYTAATAAHITATAPSSATEPYYSAVYCNATGTATGPSTSCGACTLFGGSVQLLYFPTTDNSRDMCATAPATSTNCPFGGGQLANNTNAIGQATEPCAYYSTSMSLPPDTGPYIVSGGHTFFQNKAYLSYQTAYAMNLCGRVGSSYAGGIIPVASTDMYSVLGYHFELYNAAYQVNFADFNDPIPYSAFYGQPNCDEGGHLGILQWPNMLNGEIVGGLCGDPGYIVYDALYAPQLAVPPEFRALDAGWSQCLLGLDGLFDPPKALHPASSAAGPTSPVAAITSPTTTASPAQTPNSPPASTVPPTTTPTAASDDTGSSTVAPPQGGGSGSSAPSQGSGNAGGGSAPQASNNNPGTNGGGSGATPTSQGNGGSGSRSPSNDPGSANGDGASPATGDGGQSQSGSGGNQGSSADPGGAIVSAISSAALSTAAAVGGDSQDGSSGSQASSGGLGGIVVSILTSGGPSPTTGGGGGKSQGGSAGSQPSAVDPGGVVASVINGAGSSGFDPGAGPSVATVNSAAFTVAGTVNAGGSSALVIAVGGSTAILSPGQSTNVGGEVVSAGPSGAVVIGSGTGTTTVPPGDSGNVGSGTDPSVVSIGSSAFTVVPTQAGGSSAVIVGNGGSSVTLTPGSATTIGGQVVNAPSSGGVILGTGNSAVTANSASSQSLGTDSSVVATVAGAIISADPSNPNNVVVLGQTLTPGQATTISGTAVSVASGGSAVLGGSNGQPASTVPIARPTPAVLATVTANGHTLTVEQDPGSGQTLVVDGSSTATLQGSGAAVLAGVTVTAGSSGGSSYVVVGGSQTVALSSGTTAADPQAVVTLSGHAYTATELSNGDAAIDGATLSRGQAATIDGALVSVGPSGVVVGGTQTIPFESLQTLGPASQAIITLNGHIYTATELGNGDAVIDGITMTSGSTATINGVLISDGGARGLVIDRSQTVPFSAAASATASPGSEAVLTLGGSIYTASGRAGDSLVVVDGITLSRGGPAATIDGTVISDGPSGLVVGGTQTVALTNSPTTLPTTTKTSAGVQPAAVTSSKKSDASGLSAPARLAIGIGIALGVLIAGCDLGS</sequence>
<feature type="compositionally biased region" description="Low complexity" evidence="1">
    <location>
        <begin position="627"/>
        <end position="648"/>
    </location>
</feature>
<feature type="compositionally biased region" description="Low complexity" evidence="1">
    <location>
        <begin position="670"/>
        <end position="679"/>
    </location>
</feature>
<feature type="compositionally biased region" description="Low complexity" evidence="1">
    <location>
        <begin position="699"/>
        <end position="708"/>
    </location>
</feature>
<dbReference type="OrthoDB" id="3944128at2759"/>
<feature type="chain" id="PRO_5020616164" evidence="2">
    <location>
        <begin position="16"/>
        <end position="1398"/>
    </location>
</feature>
<evidence type="ECO:0000313" key="4">
    <source>
        <dbReference type="Proteomes" id="UP000309340"/>
    </source>
</evidence>
<feature type="compositionally biased region" description="Low complexity" evidence="1">
    <location>
        <begin position="779"/>
        <end position="791"/>
    </location>
</feature>
<comment type="caution">
    <text evidence="3">The sequence shown here is derived from an EMBL/GenBank/DDBJ whole genome shotgun (WGS) entry which is preliminary data.</text>
</comment>
<feature type="compositionally biased region" description="Low complexity" evidence="1">
    <location>
        <begin position="599"/>
        <end position="619"/>
    </location>
</feature>
<proteinExistence type="predicted"/>
<evidence type="ECO:0000256" key="1">
    <source>
        <dbReference type="SAM" id="MobiDB-lite"/>
    </source>
</evidence>